<feature type="compositionally biased region" description="Polar residues" evidence="2">
    <location>
        <begin position="202"/>
        <end position="220"/>
    </location>
</feature>
<feature type="region of interest" description="Disordered" evidence="2">
    <location>
        <begin position="25"/>
        <end position="66"/>
    </location>
</feature>
<keyword evidence="3" id="KW-0732">Signal</keyword>
<gene>
    <name evidence="4" type="ORF">ACAOBT_LOCUS4230</name>
</gene>
<evidence type="ECO:0000313" key="4">
    <source>
        <dbReference type="EMBL" id="CAH1961592.1"/>
    </source>
</evidence>
<feature type="signal peptide" evidence="3">
    <location>
        <begin position="1"/>
        <end position="17"/>
    </location>
</feature>
<feature type="region of interest" description="Disordered" evidence="2">
    <location>
        <begin position="200"/>
        <end position="292"/>
    </location>
</feature>
<keyword evidence="1" id="KW-0175">Coiled coil</keyword>
<feature type="region of interest" description="Disordered" evidence="2">
    <location>
        <begin position="536"/>
        <end position="590"/>
    </location>
</feature>
<feature type="region of interest" description="Disordered" evidence="2">
    <location>
        <begin position="483"/>
        <end position="504"/>
    </location>
</feature>
<proteinExistence type="predicted"/>
<organism evidence="4 5">
    <name type="scientific">Acanthoscelides obtectus</name>
    <name type="common">Bean weevil</name>
    <name type="synonym">Bruchus obtectus</name>
    <dbReference type="NCBI Taxonomy" id="200917"/>
    <lineage>
        <taxon>Eukaryota</taxon>
        <taxon>Metazoa</taxon>
        <taxon>Ecdysozoa</taxon>
        <taxon>Arthropoda</taxon>
        <taxon>Hexapoda</taxon>
        <taxon>Insecta</taxon>
        <taxon>Pterygota</taxon>
        <taxon>Neoptera</taxon>
        <taxon>Endopterygota</taxon>
        <taxon>Coleoptera</taxon>
        <taxon>Polyphaga</taxon>
        <taxon>Cucujiformia</taxon>
        <taxon>Chrysomeloidea</taxon>
        <taxon>Chrysomelidae</taxon>
        <taxon>Bruchinae</taxon>
        <taxon>Bruchini</taxon>
        <taxon>Acanthoscelides</taxon>
    </lineage>
</organism>
<feature type="coiled-coil region" evidence="1">
    <location>
        <begin position="293"/>
        <end position="320"/>
    </location>
</feature>
<dbReference type="EMBL" id="CAKOFQ010006696">
    <property type="protein sequence ID" value="CAH1961592.1"/>
    <property type="molecule type" value="Genomic_DNA"/>
</dbReference>
<sequence>MKIVLLILLSALGHVLADYRPKPRGPPVYPYQIPPKQQYASKKLYRPPVRSRPPPPGPPYKQLPAPPPISAGLPPIGLPSRQPIRTFWKNKTPPSPIKFPVMDGIGDGYKMVLPPKSHKELFLGPAALAAQEFDYHIQANSIPTALPHPIKQIGEKGPIHTIPAPNLSLKDKPIVVEEVRYHQQQHKQQQQQQYSPYIGPEHQQQQYPGSEHSNQAYQVTEKTDASHKQKLYRLPPQVQQEMHQQKMIQQQQQQQKYHSQFQYDPLQQKIQQQLQEQQMPQHYQHQQQSDLDVSQQQKIQQQIQQQIQQHEQQFQQQQHKIELQQQPVEYYGAETIVIPPQNSQQQAQQQQQQQSSNQGEIYLGNNLGTKELYQLLGAAYPQAVAAQGTRQAPDYQAILSQQLFKPEQQSIGTTVGDSISFKPDFQSFNYDEQAHQKSQKGLGSLVTASYNLDSSEAGSDIISSRNANMQVSFDSRADVVEENAVEPDKQEKVDEKSLGSSFFSSLPSKEAAERLAQLQQAGKVNSKLMTIEKDPMEIIAEDLESEEVSRENTQKDDRDGDYDDYSKEDVDTSEKDSSEFGQRLKPTRKS</sequence>
<reference evidence="4" key="1">
    <citation type="submission" date="2022-03" db="EMBL/GenBank/DDBJ databases">
        <authorList>
            <person name="Sayadi A."/>
        </authorList>
    </citation>
    <scope>NUCLEOTIDE SEQUENCE</scope>
</reference>
<evidence type="ECO:0000256" key="1">
    <source>
        <dbReference type="SAM" id="Coils"/>
    </source>
</evidence>
<dbReference type="AlphaFoldDB" id="A0A9P0K016"/>
<evidence type="ECO:0000256" key="3">
    <source>
        <dbReference type="SAM" id="SignalP"/>
    </source>
</evidence>
<name>A0A9P0K016_ACAOB</name>
<feature type="compositionally biased region" description="Basic and acidic residues" evidence="2">
    <location>
        <begin position="547"/>
        <end position="578"/>
    </location>
</feature>
<keyword evidence="5" id="KW-1185">Reference proteome</keyword>
<feature type="chain" id="PRO_5040234039" evidence="3">
    <location>
        <begin position="18"/>
        <end position="590"/>
    </location>
</feature>
<evidence type="ECO:0000256" key="2">
    <source>
        <dbReference type="SAM" id="MobiDB-lite"/>
    </source>
</evidence>
<evidence type="ECO:0000313" key="5">
    <source>
        <dbReference type="Proteomes" id="UP001152888"/>
    </source>
</evidence>
<feature type="compositionally biased region" description="Low complexity" evidence="2">
    <location>
        <begin position="237"/>
        <end position="292"/>
    </location>
</feature>
<comment type="caution">
    <text evidence="4">The sequence shown here is derived from an EMBL/GenBank/DDBJ whole genome shotgun (WGS) entry which is preliminary data.</text>
</comment>
<protein>
    <submittedName>
        <fullName evidence="4">Uncharacterized protein</fullName>
    </submittedName>
</protein>
<dbReference type="OrthoDB" id="8023715at2759"/>
<accession>A0A9P0K016</accession>
<dbReference type="Proteomes" id="UP001152888">
    <property type="component" value="Unassembled WGS sequence"/>
</dbReference>
<feature type="compositionally biased region" description="Pro residues" evidence="2">
    <location>
        <begin position="50"/>
        <end position="66"/>
    </location>
</feature>
<feature type="compositionally biased region" description="Basic and acidic residues" evidence="2">
    <location>
        <begin position="486"/>
        <end position="497"/>
    </location>
</feature>